<dbReference type="Proteomes" id="UP000236642">
    <property type="component" value="Unassembled WGS sequence"/>
</dbReference>
<dbReference type="Pfam" id="PF08486">
    <property type="entry name" value="SpoIID"/>
    <property type="match status" value="1"/>
</dbReference>
<name>A0A2H5Y8A4_9CHLR</name>
<evidence type="ECO:0000259" key="2">
    <source>
        <dbReference type="Pfam" id="PF08486"/>
    </source>
</evidence>
<evidence type="ECO:0000256" key="1">
    <source>
        <dbReference type="SAM" id="SignalP"/>
    </source>
</evidence>
<dbReference type="InterPro" id="IPR013693">
    <property type="entry name" value="SpoIID/LytB_N"/>
</dbReference>
<sequence length="437" mass="48566">MSYSRTKYMLLLGFLLALLSTEMASASNFTPPSQITVRMYRLQFPSGVIYQPQELCSSGNTNFGCTAFVGDATYPYPYGTANPVTIPIETDYLLDVIPQEMGTYYHPTALQAQAIAARSYAYWHINRGSTINNSTQFQAFIPYKFESLPPTTFPDNPDNPCASSNLNSSQRIVCSAVAPRHYISYGTYPNDDLPAFTEFSADVWNRTVAGSQPYLMAVDDPISTGCDANNYGHGRGMSQEGASRWARGNRCSYPGQGDDPWSVRWERAEQILVHYYTGVRLRDANKQILIPADRWNPLQINWNTPDNRPPIVYHSNTYPISVEVQNTGVSDWTCGYPNFSYVLTYRWAKAGHGEVTGSSSASVCGTPKGDPSPTVNLTIENIPNWGPGAYTLRFDIYVTSAYGNFWFGDSGWPTYDVSVCVDGPCKAFIPLALKNYP</sequence>
<feature type="signal peptide" evidence="1">
    <location>
        <begin position="1"/>
        <end position="26"/>
    </location>
</feature>
<evidence type="ECO:0000313" key="4">
    <source>
        <dbReference type="Proteomes" id="UP000236642"/>
    </source>
</evidence>
<dbReference type="EMBL" id="BEHY01000056">
    <property type="protein sequence ID" value="GBD09662.1"/>
    <property type="molecule type" value="Genomic_DNA"/>
</dbReference>
<accession>A0A2H5Y8A4</accession>
<proteinExistence type="predicted"/>
<reference evidence="4" key="1">
    <citation type="submission" date="2017-09" db="EMBL/GenBank/DDBJ databases">
        <title>Metaegenomics of thermophilic ammonia-oxidizing enrichment culture.</title>
        <authorList>
            <person name="Kato S."/>
            <person name="Suzuki K."/>
        </authorList>
    </citation>
    <scope>NUCLEOTIDE SEQUENCE [LARGE SCALE GENOMIC DNA]</scope>
</reference>
<comment type="caution">
    <text evidence="3">The sequence shown here is derived from an EMBL/GenBank/DDBJ whole genome shotgun (WGS) entry which is preliminary data.</text>
</comment>
<dbReference type="AlphaFoldDB" id="A0A2H5Y8A4"/>
<keyword evidence="1" id="KW-0732">Signal</keyword>
<gene>
    <name evidence="3" type="ORF">HRbin22_01920</name>
</gene>
<evidence type="ECO:0000313" key="3">
    <source>
        <dbReference type="EMBL" id="GBD09662.1"/>
    </source>
</evidence>
<feature type="domain" description="Sporulation stage II protein D amidase enhancer LytB N-terminal" evidence="2">
    <location>
        <begin position="87"/>
        <end position="144"/>
    </location>
</feature>
<organism evidence="3 4">
    <name type="scientific">Candidatus Thermoflexus japonica</name>
    <dbReference type="NCBI Taxonomy" id="2035417"/>
    <lineage>
        <taxon>Bacteria</taxon>
        <taxon>Bacillati</taxon>
        <taxon>Chloroflexota</taxon>
        <taxon>Thermoflexia</taxon>
        <taxon>Thermoflexales</taxon>
        <taxon>Thermoflexaceae</taxon>
        <taxon>Thermoflexus</taxon>
    </lineage>
</organism>
<feature type="chain" id="PRO_5014169054" description="Sporulation stage II protein D amidase enhancer LytB N-terminal domain-containing protein" evidence="1">
    <location>
        <begin position="27"/>
        <end position="437"/>
    </location>
</feature>
<protein>
    <recommendedName>
        <fullName evidence="2">Sporulation stage II protein D amidase enhancer LytB N-terminal domain-containing protein</fullName>
    </recommendedName>
</protein>